<keyword evidence="5 11" id="KW-0479">Metal-binding</keyword>
<dbReference type="Proteomes" id="UP000287388">
    <property type="component" value="Chromosome"/>
</dbReference>
<protein>
    <submittedName>
        <fullName evidence="14">Heavy metal translocating P-type ATPase</fullName>
    </submittedName>
</protein>
<dbReference type="SFLD" id="SFLDG00002">
    <property type="entry name" value="C1.7:_P-type_atpase_like"/>
    <property type="match status" value="1"/>
</dbReference>
<evidence type="ECO:0000256" key="11">
    <source>
        <dbReference type="RuleBase" id="RU362081"/>
    </source>
</evidence>
<dbReference type="KEGG" id="bdm:EQG53_12085"/>
<dbReference type="SUPFAM" id="SSF81653">
    <property type="entry name" value="Calcium ATPase, transduction domain A"/>
    <property type="match status" value="1"/>
</dbReference>
<dbReference type="SUPFAM" id="SSF47240">
    <property type="entry name" value="Ferritin-like"/>
    <property type="match status" value="1"/>
</dbReference>
<keyword evidence="9" id="KW-1133">Transmembrane helix</keyword>
<dbReference type="InterPro" id="IPR012348">
    <property type="entry name" value="RNR-like"/>
</dbReference>
<feature type="domain" description="TRASH" evidence="13">
    <location>
        <begin position="31"/>
        <end position="69"/>
    </location>
</feature>
<keyword evidence="8" id="KW-1278">Translocase</keyword>
<dbReference type="NCBIfam" id="TIGR01525">
    <property type="entry name" value="ATPase-IB_hvy"/>
    <property type="match status" value="1"/>
</dbReference>
<dbReference type="GO" id="GO:0005524">
    <property type="term" value="F:ATP binding"/>
    <property type="evidence" value="ECO:0007669"/>
    <property type="project" value="UniProtKB-UniRule"/>
</dbReference>
<comment type="subcellular location">
    <subcellularLocation>
        <location evidence="1">Cell membrane</location>
        <topology evidence="1">Multi-pass membrane protein</topology>
    </subcellularLocation>
</comment>
<dbReference type="GO" id="GO:0060003">
    <property type="term" value="P:copper ion export"/>
    <property type="evidence" value="ECO:0007669"/>
    <property type="project" value="UniProtKB-ARBA"/>
</dbReference>
<feature type="region of interest" description="Disordered" evidence="12">
    <location>
        <begin position="1"/>
        <end position="31"/>
    </location>
</feature>
<dbReference type="SFLD" id="SFLDF00027">
    <property type="entry name" value="p-type_atpase"/>
    <property type="match status" value="1"/>
</dbReference>
<reference evidence="14 16" key="1">
    <citation type="submission" date="2019-01" db="EMBL/GenBank/DDBJ databases">
        <title>Brevundimonas diminuta Genome sequencing and assembly.</title>
        <authorList>
            <person name="Chen H."/>
        </authorList>
    </citation>
    <scope>NUCLEOTIDE SEQUENCE [LARGE SCALE GENOMIC DNA]</scope>
    <source>
        <strain evidence="14">ATCC</strain>
        <strain evidence="16">ATCC(B) 19146</strain>
    </source>
</reference>
<keyword evidence="3 11" id="KW-1003">Cell membrane</keyword>
<comment type="similarity">
    <text evidence="2 11">Belongs to the cation transport ATPase (P-type) (TC 3.A.3) family. Type IB subfamily.</text>
</comment>
<dbReference type="Pfam" id="PF04945">
    <property type="entry name" value="YHS"/>
    <property type="match status" value="1"/>
</dbReference>
<evidence type="ECO:0000313" key="17">
    <source>
        <dbReference type="Proteomes" id="UP000596117"/>
    </source>
</evidence>
<dbReference type="InterPro" id="IPR023214">
    <property type="entry name" value="HAD_sf"/>
</dbReference>
<evidence type="ECO:0000256" key="12">
    <source>
        <dbReference type="SAM" id="MobiDB-lite"/>
    </source>
</evidence>
<dbReference type="FunFam" id="2.70.150.10:FF:000020">
    <property type="entry name" value="Copper-exporting P-type ATPase A"/>
    <property type="match status" value="1"/>
</dbReference>
<dbReference type="RefSeq" id="WP_040345397.1">
    <property type="nucleotide sequence ID" value="NZ_BJNC01000014.1"/>
</dbReference>
<dbReference type="InterPro" id="IPR007029">
    <property type="entry name" value="YHS_dom"/>
</dbReference>
<evidence type="ECO:0000256" key="5">
    <source>
        <dbReference type="ARBA" id="ARBA00022723"/>
    </source>
</evidence>
<dbReference type="GeneID" id="56577020"/>
<dbReference type="SFLD" id="SFLDS00003">
    <property type="entry name" value="Haloacid_Dehalogenase"/>
    <property type="match status" value="1"/>
</dbReference>
<dbReference type="Pfam" id="PF19335">
    <property type="entry name" value="HMBD"/>
    <property type="match status" value="1"/>
</dbReference>
<evidence type="ECO:0000313" key="14">
    <source>
        <dbReference type="EMBL" id="QAT15042.1"/>
    </source>
</evidence>
<organism evidence="14 16">
    <name type="scientific">Brevundimonas diminuta</name>
    <name type="common">Pseudomonas diminuta</name>
    <dbReference type="NCBI Taxonomy" id="293"/>
    <lineage>
        <taxon>Bacteria</taxon>
        <taxon>Pseudomonadati</taxon>
        <taxon>Pseudomonadota</taxon>
        <taxon>Alphaproteobacteria</taxon>
        <taxon>Caulobacterales</taxon>
        <taxon>Caulobacteraceae</taxon>
        <taxon>Brevundimonas</taxon>
    </lineage>
</organism>
<dbReference type="EMBL" id="CP066026">
    <property type="protein sequence ID" value="QQB87576.1"/>
    <property type="molecule type" value="Genomic_DNA"/>
</dbReference>
<dbReference type="SUPFAM" id="SSF81665">
    <property type="entry name" value="Calcium ATPase, transmembrane domain M"/>
    <property type="match status" value="1"/>
</dbReference>
<dbReference type="GO" id="GO:0005507">
    <property type="term" value="F:copper ion binding"/>
    <property type="evidence" value="ECO:0007669"/>
    <property type="project" value="TreeGrafter"/>
</dbReference>
<dbReference type="SUPFAM" id="SSF56784">
    <property type="entry name" value="HAD-like"/>
    <property type="match status" value="1"/>
</dbReference>
<keyword evidence="6 11" id="KW-0547">Nucleotide-binding</keyword>
<dbReference type="GO" id="GO:0055070">
    <property type="term" value="P:copper ion homeostasis"/>
    <property type="evidence" value="ECO:0007669"/>
    <property type="project" value="TreeGrafter"/>
</dbReference>
<dbReference type="InterPro" id="IPR045800">
    <property type="entry name" value="HMBD"/>
</dbReference>
<dbReference type="Proteomes" id="UP000596117">
    <property type="component" value="Chromosome"/>
</dbReference>
<evidence type="ECO:0000259" key="13">
    <source>
        <dbReference type="SMART" id="SM00746"/>
    </source>
</evidence>
<dbReference type="Gene3D" id="1.10.620.20">
    <property type="entry name" value="Ribonucleotide Reductase, subunit A"/>
    <property type="match status" value="1"/>
</dbReference>
<evidence type="ECO:0000256" key="6">
    <source>
        <dbReference type="ARBA" id="ARBA00022741"/>
    </source>
</evidence>
<dbReference type="PROSITE" id="PS00154">
    <property type="entry name" value="ATPASE_E1_E2"/>
    <property type="match status" value="1"/>
</dbReference>
<dbReference type="InterPro" id="IPR036412">
    <property type="entry name" value="HAD-like_sf"/>
</dbReference>
<evidence type="ECO:0000313" key="15">
    <source>
        <dbReference type="EMBL" id="QQB87576.1"/>
    </source>
</evidence>
<evidence type="ECO:0000256" key="7">
    <source>
        <dbReference type="ARBA" id="ARBA00022840"/>
    </source>
</evidence>
<dbReference type="GO" id="GO:0043682">
    <property type="term" value="F:P-type divalent copper transporter activity"/>
    <property type="evidence" value="ECO:0007669"/>
    <property type="project" value="TreeGrafter"/>
</dbReference>
<dbReference type="Gene3D" id="3.40.50.1000">
    <property type="entry name" value="HAD superfamily/HAD-like"/>
    <property type="match status" value="1"/>
</dbReference>
<dbReference type="InterPro" id="IPR018303">
    <property type="entry name" value="ATPase_P-typ_P_site"/>
</dbReference>
<dbReference type="Pfam" id="PF00702">
    <property type="entry name" value="Hydrolase"/>
    <property type="match status" value="1"/>
</dbReference>
<keyword evidence="10" id="KW-0472">Membrane</keyword>
<keyword evidence="4" id="KW-0812">Transmembrane</keyword>
<evidence type="ECO:0000256" key="10">
    <source>
        <dbReference type="ARBA" id="ARBA00023136"/>
    </source>
</evidence>
<dbReference type="CDD" id="cd02094">
    <property type="entry name" value="P-type_ATPase_Cu-like"/>
    <property type="match status" value="1"/>
</dbReference>
<proteinExistence type="inferred from homology"/>
<dbReference type="InterPro" id="IPR059000">
    <property type="entry name" value="ATPase_P-type_domA"/>
</dbReference>
<keyword evidence="7 11" id="KW-0067">ATP-binding</keyword>
<dbReference type="InterPro" id="IPR044492">
    <property type="entry name" value="P_typ_ATPase_HD_dom"/>
</dbReference>
<sequence>MSNAPSHPDHHHAHASHAGHGEPPPAGKVLDPVCGMTVDPETTAHRAEFDGKPFFFCSAGCRTKFVAEPARYLDGGKTEAPVAPAGTVYTCPMHPEIRQVGPGSCPICGMALEPELVTAASAPNPELTDFTRRFWIGLALSVPVLALEMGGHLTGLMMSMSGQTSAWIQFALATPVVLWSGWPFFERGARSLVTRHLNMFTLIAMGVGVAWIYSVVATVAPHLFPPAFRRADGSVPIYFEAAAVITVLVLLGQVLELRAREQTSGAIRALLDLAPKTARRVRADRTDEEVGLDQILVGDNLRVRPGEKVPVDGELVEGRVAIDESMVTGESMPVTKEPGDKVIGGAINKTGSFVMRAEKVGADTLLSQIVQMVAQAQRSRAPIQRMADLVSGWFVPAVILVAAIAFAVWASVGPEPRFAFALVAAVSVLIIACPCALGLATPLSIMVGVGRGAQAGVLIKNAEALERFEKIDTIVIDKTGTLTEGRPAVIAIHPAAGFKEAELLRLAASLERGSEHPLADAILRAATERKLALVEPMDFDSPVGKGVLGRIDGRRVSLGSGKFMAEQGVDTSTLDAEAESLRADGATAIFAAVDGALAGVFAIADPIKATTLRAVQALQAEGVRLVMMTGDNRTTALAVARQLGITEVEAEVLPQDKAAVVQRLRAEGRKVAMAGDGVNDAPALAAAEVGVAMGAGSDVAIESAGVTLLKGDLQGLVKARRLSHAVMSNIRQNLFFAFAYNVAGVPIAAGLLYPVFGWLLSPAIAAGAMALSSVSVVTNALRLRGVRL</sequence>
<dbReference type="PRINTS" id="PR00119">
    <property type="entry name" value="CATATPASE"/>
</dbReference>
<dbReference type="NCBIfam" id="TIGR01494">
    <property type="entry name" value="ATPase_P-type"/>
    <property type="match status" value="1"/>
</dbReference>
<name>A0A381AIZ2_BREDI</name>
<dbReference type="InterPro" id="IPR023299">
    <property type="entry name" value="ATPase_P-typ_cyto_dom_N"/>
</dbReference>
<dbReference type="InterPro" id="IPR001757">
    <property type="entry name" value="P_typ_ATPase"/>
</dbReference>
<dbReference type="InterPro" id="IPR008250">
    <property type="entry name" value="ATPase_P-typ_transduc_dom_A_sf"/>
</dbReference>
<dbReference type="Gene3D" id="3.40.1110.10">
    <property type="entry name" value="Calcium-transporting ATPase, cytoplasmic domain N"/>
    <property type="match status" value="1"/>
</dbReference>
<evidence type="ECO:0000256" key="4">
    <source>
        <dbReference type="ARBA" id="ARBA00022692"/>
    </source>
</evidence>
<dbReference type="NCBIfam" id="TIGR01511">
    <property type="entry name" value="ATPase-IB1_Cu"/>
    <property type="match status" value="1"/>
</dbReference>
<dbReference type="GO" id="GO:0016491">
    <property type="term" value="F:oxidoreductase activity"/>
    <property type="evidence" value="ECO:0007669"/>
    <property type="project" value="InterPro"/>
</dbReference>
<dbReference type="GO" id="GO:0005886">
    <property type="term" value="C:plasma membrane"/>
    <property type="evidence" value="ECO:0007669"/>
    <property type="project" value="UniProtKB-SubCell"/>
</dbReference>
<accession>A0A381AIZ2</accession>
<gene>
    <name evidence="14" type="ORF">EQG53_12085</name>
    <name evidence="15" type="ORF">I6H83_10360</name>
</gene>
<dbReference type="EMBL" id="CP035093">
    <property type="protein sequence ID" value="QAT15042.1"/>
    <property type="molecule type" value="Genomic_DNA"/>
</dbReference>
<dbReference type="InterPro" id="IPR023298">
    <property type="entry name" value="ATPase_P-typ_TM_dom_sf"/>
</dbReference>
<dbReference type="PANTHER" id="PTHR43520:SF8">
    <property type="entry name" value="P-TYPE CU(+) TRANSPORTER"/>
    <property type="match status" value="1"/>
</dbReference>
<evidence type="ECO:0000313" key="16">
    <source>
        <dbReference type="Proteomes" id="UP000287388"/>
    </source>
</evidence>
<dbReference type="PRINTS" id="PR00943">
    <property type="entry name" value="CUATPASE"/>
</dbReference>
<dbReference type="PANTHER" id="PTHR43520">
    <property type="entry name" value="ATP7, ISOFORM B"/>
    <property type="match status" value="1"/>
</dbReference>
<dbReference type="InterPro" id="IPR009078">
    <property type="entry name" value="Ferritin-like_SF"/>
</dbReference>
<reference evidence="15 17" key="2">
    <citation type="submission" date="2020-12" db="EMBL/GenBank/DDBJ databases">
        <title>FDA dAtabase for Regulatory Grade micrObial Sequences (FDA-ARGOS): Supporting development and validation of Infectious Disease Dx tests.</title>
        <authorList>
            <person name="Kerrigan L."/>
            <person name="Long C."/>
            <person name="Tallon L."/>
            <person name="Sadzewicz L."/>
            <person name="Zhao X."/>
            <person name="Boylan J."/>
            <person name="Ott S."/>
            <person name="Bowen H."/>
            <person name="Vavikolanu K."/>
            <person name="Mehta A."/>
            <person name="Aluvathingal J."/>
            <person name="Nadendla S."/>
            <person name="Yan Y."/>
            <person name="Sichtig H."/>
        </authorList>
    </citation>
    <scope>NUCLEOTIDE SEQUENCE [LARGE SCALE GENOMIC DNA]</scope>
    <source>
        <strain evidence="15 17">FDAARGOS_1026</strain>
    </source>
</reference>
<dbReference type="AlphaFoldDB" id="A0A381AIZ2"/>
<dbReference type="Gene3D" id="2.70.150.10">
    <property type="entry name" value="Calcium-transporting ATPase, cytoplasmic transduction domain A"/>
    <property type="match status" value="1"/>
</dbReference>
<dbReference type="SMART" id="SM00746">
    <property type="entry name" value="TRASH"/>
    <property type="match status" value="1"/>
</dbReference>
<evidence type="ECO:0000256" key="1">
    <source>
        <dbReference type="ARBA" id="ARBA00004651"/>
    </source>
</evidence>
<dbReference type="InterPro" id="IPR027256">
    <property type="entry name" value="P-typ_ATPase_IB"/>
</dbReference>
<evidence type="ECO:0000256" key="3">
    <source>
        <dbReference type="ARBA" id="ARBA00022475"/>
    </source>
</evidence>
<keyword evidence="17" id="KW-1185">Reference proteome</keyword>
<dbReference type="Pfam" id="PF00122">
    <property type="entry name" value="E1-E2_ATPase"/>
    <property type="match status" value="1"/>
</dbReference>
<evidence type="ECO:0000256" key="9">
    <source>
        <dbReference type="ARBA" id="ARBA00022989"/>
    </source>
</evidence>
<dbReference type="InterPro" id="IPR011017">
    <property type="entry name" value="TRASH_dom"/>
</dbReference>
<dbReference type="GO" id="GO:0016887">
    <property type="term" value="F:ATP hydrolysis activity"/>
    <property type="evidence" value="ECO:0007669"/>
    <property type="project" value="InterPro"/>
</dbReference>
<evidence type="ECO:0000256" key="2">
    <source>
        <dbReference type="ARBA" id="ARBA00006024"/>
    </source>
</evidence>
<evidence type="ECO:0000256" key="8">
    <source>
        <dbReference type="ARBA" id="ARBA00022967"/>
    </source>
</evidence>